<dbReference type="PaxDb" id="4097-A0A1S3Y3D0"/>
<reference evidence="1" key="1">
    <citation type="journal article" date="2014" name="Nat. Commun.">
        <title>The tobacco genome sequence and its comparison with those of tomato and potato.</title>
        <authorList>
            <person name="Sierro N."/>
            <person name="Battey J.N."/>
            <person name="Ouadi S."/>
            <person name="Bakaher N."/>
            <person name="Bovet L."/>
            <person name="Willig A."/>
            <person name="Goepfert S."/>
            <person name="Peitsch M.C."/>
            <person name="Ivanov N.V."/>
        </authorList>
    </citation>
    <scope>NUCLEOTIDE SEQUENCE [LARGE SCALE GENOMIC DNA]</scope>
</reference>
<evidence type="ECO:0000313" key="2">
    <source>
        <dbReference type="RefSeq" id="XP_016446644.1"/>
    </source>
</evidence>
<keyword evidence="1" id="KW-1185">Reference proteome</keyword>
<reference evidence="2" key="2">
    <citation type="submission" date="2025-08" db="UniProtKB">
        <authorList>
            <consortium name="RefSeq"/>
        </authorList>
    </citation>
    <scope>IDENTIFICATION</scope>
    <source>
        <tissue evidence="2">Leaf</tissue>
    </source>
</reference>
<dbReference type="STRING" id="4097.A0A1S3Y3D0"/>
<dbReference type="RefSeq" id="XP_016446644.1">
    <property type="nucleotide sequence ID" value="XM_016591158.1"/>
</dbReference>
<dbReference type="GeneID" id="107771714"/>
<proteinExistence type="predicted"/>
<protein>
    <submittedName>
        <fullName evidence="2">Uncharacterized protein LOC107771714</fullName>
    </submittedName>
</protein>
<accession>A0A1S3Y3D0</accession>
<sequence>MEYNVPFISDHASMLLTLASSRSNIKVPFKFFNVRANHEEFLKIVEEIWQQSHSTVKMKNIWVKLKYLRPVLKRLNHEECKFINQKIEKAGQELVITQENIHMKGNTKLLVKERELIQNLEKWSMVEESALQQKSKANWIKLRDSNTKFFSSLIKERTQRKQIIELTSLNNKKLSEPKEIKEEIVNFYKVLMGSASHTLPVVNKITMRKGPTILHQQRIRLCAEVTEQEIYECLSSIGNDKSPGVDGYCHNFFLLPPEGE</sequence>
<organism evidence="1 2">
    <name type="scientific">Nicotiana tabacum</name>
    <name type="common">Common tobacco</name>
    <dbReference type="NCBI Taxonomy" id="4097"/>
    <lineage>
        <taxon>Eukaryota</taxon>
        <taxon>Viridiplantae</taxon>
        <taxon>Streptophyta</taxon>
        <taxon>Embryophyta</taxon>
        <taxon>Tracheophyta</taxon>
        <taxon>Spermatophyta</taxon>
        <taxon>Magnoliopsida</taxon>
        <taxon>eudicotyledons</taxon>
        <taxon>Gunneridae</taxon>
        <taxon>Pentapetalae</taxon>
        <taxon>asterids</taxon>
        <taxon>lamiids</taxon>
        <taxon>Solanales</taxon>
        <taxon>Solanaceae</taxon>
        <taxon>Nicotianoideae</taxon>
        <taxon>Nicotianeae</taxon>
        <taxon>Nicotiana</taxon>
    </lineage>
</organism>
<name>A0A1S3Y3D0_TOBAC</name>
<dbReference type="KEGG" id="nta:107771714"/>
<dbReference type="OrthoDB" id="1752289at2759"/>
<evidence type="ECO:0000313" key="1">
    <source>
        <dbReference type="Proteomes" id="UP000790787"/>
    </source>
</evidence>
<dbReference type="AlphaFoldDB" id="A0A1S3Y3D0"/>
<dbReference type="Proteomes" id="UP000790787">
    <property type="component" value="Chromosome 7"/>
</dbReference>
<gene>
    <name evidence="2" type="primary">LOC107771714</name>
</gene>